<evidence type="ECO:0000313" key="2">
    <source>
        <dbReference type="Proteomes" id="UP001281147"/>
    </source>
</evidence>
<dbReference type="Proteomes" id="UP001281147">
    <property type="component" value="Unassembled WGS sequence"/>
</dbReference>
<gene>
    <name evidence="1" type="primary">BUB1_2</name>
    <name evidence="1" type="ORF">LTR37_014677</name>
</gene>
<comment type="caution">
    <text evidence="1">The sequence shown here is derived from an EMBL/GenBank/DDBJ whole genome shotgun (WGS) entry which is preliminary data.</text>
</comment>
<dbReference type="EMBL" id="JAUTXU010000156">
    <property type="protein sequence ID" value="KAK3703066.1"/>
    <property type="molecule type" value="Genomic_DNA"/>
</dbReference>
<protein>
    <submittedName>
        <fullName evidence="1">Protein kinase</fullName>
        <ecNumber evidence="1">2.7.11.1</ecNumber>
    </submittedName>
</protein>
<organism evidence="1 2">
    <name type="scientific">Vermiconidia calcicola</name>
    <dbReference type="NCBI Taxonomy" id="1690605"/>
    <lineage>
        <taxon>Eukaryota</taxon>
        <taxon>Fungi</taxon>
        <taxon>Dikarya</taxon>
        <taxon>Ascomycota</taxon>
        <taxon>Pezizomycotina</taxon>
        <taxon>Dothideomycetes</taxon>
        <taxon>Dothideomycetidae</taxon>
        <taxon>Mycosphaerellales</taxon>
        <taxon>Extremaceae</taxon>
        <taxon>Vermiconidia</taxon>
    </lineage>
</organism>
<keyword evidence="1" id="KW-0418">Kinase</keyword>
<keyword evidence="2" id="KW-1185">Reference proteome</keyword>
<reference evidence="1" key="1">
    <citation type="submission" date="2023-07" db="EMBL/GenBank/DDBJ databases">
        <title>Black Yeasts Isolated from many extreme environments.</title>
        <authorList>
            <person name="Coleine C."/>
            <person name="Stajich J.E."/>
            <person name="Selbmann L."/>
        </authorList>
    </citation>
    <scope>NUCLEOTIDE SEQUENCE</scope>
    <source>
        <strain evidence="1">CCFEE 5714</strain>
    </source>
</reference>
<keyword evidence="1" id="KW-0808">Transferase</keyword>
<accession>A0ACC3MSW3</accession>
<sequence length="1297" mass="145190">MAATDDLIDFNVIECHKENIQTLPSGRSAEALAQIYSPRPLGTQPTPEDSNSERRAEFEKELKNIDEADDPLDVYDRYVKWTLDAYPSAQATPQSQLLPLLERATKTFQTSEHYKNDPRYLKLWLHYTRLFSDAPREIFVFLARHSIGESLALYYEEFAAWLENAGRWSQAEEIYKMGLEKEARPAERLLRKFGEFERRNAARPHDAAEPSSPALPAARPVLAAKIDPFAAGSSVVAETQQSRATTTKKGKGSKMAIFSDSDDSSRPNSGTGEAKGWDNIGSLADRKKENTVEAKPWVGEKLKGGKTNGGMQKMMVFKDQSLSQSKASTLPRHLSSRSKHSSSSSAHEQQCVRNPKTGRMECVFVNLEAVYPDIGKKPTEYCFEELRARHRGWLSKDRQRRRRAEMQDVSLEQPEDSLTLRQVEVMEVDEPPQVEVEREIASHEPEPRAGKRGRGFKIFEDALEVLPVATSTEAEDKVLVETFSKTLALNDENDENDENAPLPRQQQQDAADLAKKLRREERANRTRKIKVMDVNHIKNETKTIQLNLDSPTGPKLKRKKSADRPEPTMTINTKEAMDEIYGIFNQPLPSQAEQTDGEDEESEDDDGDYTSGGESTGTGKLSNPASEYGDETRNEILGAQTVEDDGRTSVSSWSDFTASKHVPKDEEGSLSSAEESRGGEWEVYQDQRQDGEESALPGESMDNVITPIDDENPQTRYVPLPPEGYEPPMGQYRDTAILANNRLPFMTPIVEQTESSLGMATGKSERRDYISSAKTPSRKAGVPPPLLEDDSLGSSPFQEVIEADRNDDEDKRKVLQPIRTKSTKGTISLGQGTAKNQIAAKVSKKTPAVAEPVQKGPVIADEQCNPMDPQVRQTILAQMKPSLASFEGYHEHLDMSSGRTAEIKKYIRTLQKASRSSVNLDKTASTLSLPPILTFKGGDGTYTVKRELGAGTFAPVYLVENSAALSAEEASENDENRPPSRVGRSAHRRGLEAVKMEEPPSTWEFYILRQSHRRLGVSRAAESIVRAHEMHLFRDECFLVEEYRDQGTLLDLVNTARLDSGSGASGMEEPLAMWLTVELLRTVEALHAKHIIHGDLKGDNVLVRFDDPGAETDWSPTYFPSGAHGWSSKGICLIDMGRGIDMKHFLPNVAFIADWKTTEADCAEMRELRPWTYQIDYHGLAGIIHSLLFGKYMETIGEKGGTALGQNKTYRIREGLKRYWQTEIWGEVFHLLLNPLAHLDGEEGRRMPVVRGMRGCRERMEGWLEENCERGAGLKGMIGRMEGLIRERRRKSLKASA</sequence>
<evidence type="ECO:0000313" key="1">
    <source>
        <dbReference type="EMBL" id="KAK3703066.1"/>
    </source>
</evidence>
<name>A0ACC3MSW3_9PEZI</name>
<proteinExistence type="predicted"/>
<dbReference type="EC" id="2.7.11.1" evidence="1"/>